<evidence type="ECO:0008006" key="3">
    <source>
        <dbReference type="Google" id="ProtNLM"/>
    </source>
</evidence>
<proteinExistence type="predicted"/>
<protein>
    <recommendedName>
        <fullName evidence="3">Protein kinase domain-containing protein</fullName>
    </recommendedName>
</protein>
<sequence>MEDDNELTVVDFETCAIGSVSASNLPGNKFVRLRRKVKDSLHTYKDVPESQILLWKPHAPLSTVGVTADLNLRRIASLIQTPQQVEALLGEWTSDDEAQGSVALLVSMMKGPETIVDREEGEETIVQMRADYANLRASFPRTKAPSLLAKSQEYRIHQRGALPIYDGRYDALHPTSTVGPPVDLYYSGFAKFRDDLSDSNNHPPPEFVCGVAKLMAAAAGIYTDEDAFSSSVFSLLQVLLDAQCITIKNKDKTSADFVLYFERAILLLCELKREVGEGGCDASTQAILSTLRYWTQTDNEVASRVSCCPTYVVAFGGPWLAIMGAVVTSRCIAQRLTDFMWLAPQDCLLNRDHVHKVARTLFSLKNALAALRQQRPPHSATSPPEISDARFFPHPTSYPRAGQRVRFDYVAAMEKDPRCVTFHCRVIDTKEDIVVKFVSSYGTEAHEFLQSLLRAPELFYCGAIDESDCSYGGMQMVVMEFIPGQTLSLAQATGSIIEDNVSSVLTDALAALHAQGFVFGDLRGPNIILPDNCLRPVVLLDFDWAGKAGEARYPINLSSSVKWPPDAQGLGEITFSHDLHMLQQIIEEYCL</sequence>
<comment type="caution">
    <text evidence="1">The sequence shown here is derived from an EMBL/GenBank/DDBJ whole genome shotgun (WGS) entry which is preliminary data.</text>
</comment>
<dbReference type="Gene3D" id="1.10.510.10">
    <property type="entry name" value="Transferase(Phosphotransferase) domain 1"/>
    <property type="match status" value="1"/>
</dbReference>
<evidence type="ECO:0000313" key="1">
    <source>
        <dbReference type="EMBL" id="KAJ7725036.1"/>
    </source>
</evidence>
<organism evidence="1 2">
    <name type="scientific">Mycena metata</name>
    <dbReference type="NCBI Taxonomy" id="1033252"/>
    <lineage>
        <taxon>Eukaryota</taxon>
        <taxon>Fungi</taxon>
        <taxon>Dikarya</taxon>
        <taxon>Basidiomycota</taxon>
        <taxon>Agaricomycotina</taxon>
        <taxon>Agaricomycetes</taxon>
        <taxon>Agaricomycetidae</taxon>
        <taxon>Agaricales</taxon>
        <taxon>Marasmiineae</taxon>
        <taxon>Mycenaceae</taxon>
        <taxon>Mycena</taxon>
    </lineage>
</organism>
<gene>
    <name evidence="1" type="ORF">B0H16DRAFT_1736333</name>
</gene>
<dbReference type="SUPFAM" id="SSF56112">
    <property type="entry name" value="Protein kinase-like (PK-like)"/>
    <property type="match status" value="1"/>
</dbReference>
<dbReference type="Proteomes" id="UP001215598">
    <property type="component" value="Unassembled WGS sequence"/>
</dbReference>
<accession>A0AAD7HP12</accession>
<reference evidence="1" key="1">
    <citation type="submission" date="2023-03" db="EMBL/GenBank/DDBJ databases">
        <title>Massive genome expansion in bonnet fungi (Mycena s.s.) driven by repeated elements and novel gene families across ecological guilds.</title>
        <authorList>
            <consortium name="Lawrence Berkeley National Laboratory"/>
            <person name="Harder C.B."/>
            <person name="Miyauchi S."/>
            <person name="Viragh M."/>
            <person name="Kuo A."/>
            <person name="Thoen E."/>
            <person name="Andreopoulos B."/>
            <person name="Lu D."/>
            <person name="Skrede I."/>
            <person name="Drula E."/>
            <person name="Henrissat B."/>
            <person name="Morin E."/>
            <person name="Kohler A."/>
            <person name="Barry K."/>
            <person name="LaButti K."/>
            <person name="Morin E."/>
            <person name="Salamov A."/>
            <person name="Lipzen A."/>
            <person name="Mereny Z."/>
            <person name="Hegedus B."/>
            <person name="Baldrian P."/>
            <person name="Stursova M."/>
            <person name="Weitz H."/>
            <person name="Taylor A."/>
            <person name="Grigoriev I.V."/>
            <person name="Nagy L.G."/>
            <person name="Martin F."/>
            <person name="Kauserud H."/>
        </authorList>
    </citation>
    <scope>NUCLEOTIDE SEQUENCE</scope>
    <source>
        <strain evidence="1">CBHHK182m</strain>
    </source>
</reference>
<dbReference type="InterPro" id="IPR011009">
    <property type="entry name" value="Kinase-like_dom_sf"/>
</dbReference>
<evidence type="ECO:0000313" key="2">
    <source>
        <dbReference type="Proteomes" id="UP001215598"/>
    </source>
</evidence>
<keyword evidence="2" id="KW-1185">Reference proteome</keyword>
<dbReference type="EMBL" id="JARKIB010000197">
    <property type="protein sequence ID" value="KAJ7725036.1"/>
    <property type="molecule type" value="Genomic_DNA"/>
</dbReference>
<name>A0AAD7HP12_9AGAR</name>
<dbReference type="AlphaFoldDB" id="A0AAD7HP12"/>